<organism evidence="7 8">
    <name type="scientific">Polynucleobacter victoriensis</name>
    <dbReference type="NCBI Taxonomy" id="2049319"/>
    <lineage>
        <taxon>Bacteria</taxon>
        <taxon>Pseudomonadati</taxon>
        <taxon>Pseudomonadota</taxon>
        <taxon>Betaproteobacteria</taxon>
        <taxon>Burkholderiales</taxon>
        <taxon>Burkholderiaceae</taxon>
        <taxon>Polynucleobacter</taxon>
    </lineage>
</organism>
<dbReference type="SUPFAM" id="SSF74653">
    <property type="entry name" value="TolA/TonB C-terminal domain"/>
    <property type="match status" value="1"/>
</dbReference>
<protein>
    <submittedName>
        <fullName evidence="7">Protein TonB</fullName>
    </submittedName>
</protein>
<evidence type="ECO:0000256" key="2">
    <source>
        <dbReference type="ARBA" id="ARBA00022692"/>
    </source>
</evidence>
<proteinExistence type="predicted"/>
<evidence type="ECO:0000313" key="7">
    <source>
        <dbReference type="EMBL" id="SNC62443.1"/>
    </source>
</evidence>
<dbReference type="RefSeq" id="WP_088812560.1">
    <property type="nucleotide sequence ID" value="NZ_FYEX01000001.1"/>
</dbReference>
<dbReference type="GO" id="GO:0016020">
    <property type="term" value="C:membrane"/>
    <property type="evidence" value="ECO:0007669"/>
    <property type="project" value="UniProtKB-SubCell"/>
</dbReference>
<dbReference type="Gene3D" id="3.30.1150.10">
    <property type="match status" value="1"/>
</dbReference>
<feature type="region of interest" description="Disordered" evidence="5">
    <location>
        <begin position="121"/>
        <end position="141"/>
    </location>
</feature>
<evidence type="ECO:0000256" key="5">
    <source>
        <dbReference type="SAM" id="MobiDB-lite"/>
    </source>
</evidence>
<sequence length="281" mass="31577">MLNRLQISNYIQLDWREWKTPLAYALGASIVLHIFFLAFKWHSETEKERRLKTPLSVVLVNARSQQAPVNPKRLAQADLNGGGELKEFHASALRRADPELAQQLEKMQAEQKRLLSEMKAGRENQASTLQGKSSETKAETNPLEAELAKRLKKDGQQPRRAVVTATSAKSVVFAQYYDAMRKQIEGHGTAHFPRVQGKALYGSLVLMVSVDQLGRLSKDGITVMKSSGNQELDRQAVAIIRSAAPFGRFTDAMRKKIDVLDWVSTFEFTREGGELKLDLKN</sequence>
<keyword evidence="3 6" id="KW-1133">Transmembrane helix</keyword>
<keyword evidence="2 6" id="KW-0812">Transmembrane</keyword>
<evidence type="ECO:0000256" key="6">
    <source>
        <dbReference type="SAM" id="Phobius"/>
    </source>
</evidence>
<evidence type="ECO:0000256" key="1">
    <source>
        <dbReference type="ARBA" id="ARBA00004167"/>
    </source>
</evidence>
<keyword evidence="8" id="KW-1185">Reference proteome</keyword>
<accession>A0A212T8Q6</accession>
<gene>
    <name evidence="7" type="ORF">SAMN06295916_0678</name>
</gene>
<dbReference type="AlphaFoldDB" id="A0A212T8Q6"/>
<keyword evidence="4 6" id="KW-0472">Membrane</keyword>
<dbReference type="InterPro" id="IPR006260">
    <property type="entry name" value="TonB/TolA_C"/>
</dbReference>
<evidence type="ECO:0000313" key="8">
    <source>
        <dbReference type="Proteomes" id="UP000197215"/>
    </source>
</evidence>
<dbReference type="EMBL" id="FYEX01000001">
    <property type="protein sequence ID" value="SNC62443.1"/>
    <property type="molecule type" value="Genomic_DNA"/>
</dbReference>
<reference evidence="7 8" key="1">
    <citation type="submission" date="2017-06" db="EMBL/GenBank/DDBJ databases">
        <authorList>
            <person name="Kim H.J."/>
            <person name="Triplett B.A."/>
        </authorList>
    </citation>
    <scope>NUCLEOTIDE SEQUENCE [LARGE SCALE GENOMIC DNA]</scope>
    <source>
        <strain evidence="7 8">MWH-VicM1</strain>
    </source>
</reference>
<dbReference type="OrthoDB" id="9803361at2"/>
<dbReference type="Proteomes" id="UP000197215">
    <property type="component" value="Unassembled WGS sequence"/>
</dbReference>
<name>A0A212T8Q6_9BURK</name>
<feature type="transmembrane region" description="Helical" evidence="6">
    <location>
        <begin position="22"/>
        <end position="42"/>
    </location>
</feature>
<evidence type="ECO:0000256" key="3">
    <source>
        <dbReference type="ARBA" id="ARBA00022989"/>
    </source>
</evidence>
<comment type="subcellular location">
    <subcellularLocation>
        <location evidence="1">Membrane</location>
        <topology evidence="1">Single-pass membrane protein</topology>
    </subcellularLocation>
</comment>
<evidence type="ECO:0000256" key="4">
    <source>
        <dbReference type="ARBA" id="ARBA00023136"/>
    </source>
</evidence>
<feature type="compositionally biased region" description="Polar residues" evidence="5">
    <location>
        <begin position="124"/>
        <end position="133"/>
    </location>
</feature>
<dbReference type="NCBIfam" id="TIGR01352">
    <property type="entry name" value="tonB_Cterm"/>
    <property type="match status" value="1"/>
</dbReference>